<reference evidence="1" key="1">
    <citation type="journal article" date="2015" name="Nature">
        <title>Complex archaea that bridge the gap between prokaryotes and eukaryotes.</title>
        <authorList>
            <person name="Spang A."/>
            <person name="Saw J.H."/>
            <person name="Jorgensen S.L."/>
            <person name="Zaremba-Niedzwiedzka K."/>
            <person name="Martijn J."/>
            <person name="Lind A.E."/>
            <person name="van Eijk R."/>
            <person name="Schleper C."/>
            <person name="Guy L."/>
            <person name="Ettema T.J."/>
        </authorList>
    </citation>
    <scope>NUCLEOTIDE SEQUENCE</scope>
</reference>
<accession>A0A0F9BUY4</accession>
<evidence type="ECO:0000313" key="1">
    <source>
        <dbReference type="EMBL" id="KKL17732.1"/>
    </source>
</evidence>
<proteinExistence type="predicted"/>
<dbReference type="AlphaFoldDB" id="A0A0F9BUY4"/>
<comment type="caution">
    <text evidence="1">The sequence shown here is derived from an EMBL/GenBank/DDBJ whole genome shotgun (WGS) entry which is preliminary data.</text>
</comment>
<name>A0A0F9BUY4_9ZZZZ</name>
<protein>
    <submittedName>
        <fullName evidence="1">Uncharacterized protein</fullName>
    </submittedName>
</protein>
<sequence length="74" mass="8413">EEVQMTARMVDEIGADMDSFAYFSPYPGNELGERCIAENLSLLKPGTYDRYPTGQKITGIDYDYLDRVRAGLRE</sequence>
<feature type="non-terminal residue" evidence="1">
    <location>
        <position position="1"/>
    </location>
</feature>
<organism evidence="1">
    <name type="scientific">marine sediment metagenome</name>
    <dbReference type="NCBI Taxonomy" id="412755"/>
    <lineage>
        <taxon>unclassified sequences</taxon>
        <taxon>metagenomes</taxon>
        <taxon>ecological metagenomes</taxon>
    </lineage>
</organism>
<dbReference type="EMBL" id="LAZR01039142">
    <property type="protein sequence ID" value="KKL17732.1"/>
    <property type="molecule type" value="Genomic_DNA"/>
</dbReference>
<gene>
    <name evidence="1" type="ORF">LCGC14_2482600</name>
</gene>